<feature type="transmembrane region" description="Helical" evidence="1">
    <location>
        <begin position="35"/>
        <end position="56"/>
    </location>
</feature>
<keyword evidence="3" id="KW-1185">Reference proteome</keyword>
<keyword evidence="1" id="KW-0472">Membrane</keyword>
<name>A0ABD5P904_9EURY</name>
<accession>A0ABD5P904</accession>
<gene>
    <name evidence="2" type="ORF">ACFO0N_04485</name>
</gene>
<keyword evidence="1" id="KW-1133">Transmembrane helix</keyword>
<dbReference type="EMBL" id="JBHSDS010000003">
    <property type="protein sequence ID" value="MFC4357205.1"/>
    <property type="molecule type" value="Genomic_DNA"/>
</dbReference>
<sequence>MEPALRRRLDALILLCSALLGTVLAYTLLSSRAGPGFLVLALLPSAVVATAVFWFVNQSPAPLTGSQD</sequence>
<dbReference type="RefSeq" id="WP_267622492.1">
    <property type="nucleotide sequence ID" value="NZ_JAODIW010000006.1"/>
</dbReference>
<dbReference type="Proteomes" id="UP001595921">
    <property type="component" value="Unassembled WGS sequence"/>
</dbReference>
<keyword evidence="1" id="KW-0812">Transmembrane</keyword>
<proteinExistence type="predicted"/>
<comment type="caution">
    <text evidence="2">The sequence shown here is derived from an EMBL/GenBank/DDBJ whole genome shotgun (WGS) entry which is preliminary data.</text>
</comment>
<evidence type="ECO:0000313" key="3">
    <source>
        <dbReference type="Proteomes" id="UP001595921"/>
    </source>
</evidence>
<reference evidence="2 3" key="1">
    <citation type="journal article" date="2019" name="Int. J. Syst. Evol. Microbiol.">
        <title>The Global Catalogue of Microorganisms (GCM) 10K type strain sequencing project: providing services to taxonomists for standard genome sequencing and annotation.</title>
        <authorList>
            <consortium name="The Broad Institute Genomics Platform"/>
            <consortium name="The Broad Institute Genome Sequencing Center for Infectious Disease"/>
            <person name="Wu L."/>
            <person name="Ma J."/>
        </authorList>
    </citation>
    <scope>NUCLEOTIDE SEQUENCE [LARGE SCALE GENOMIC DNA]</scope>
    <source>
        <strain evidence="2 3">CGMCC 1.12553</strain>
    </source>
</reference>
<organism evidence="2 3">
    <name type="scientific">Halobium salinum</name>
    <dbReference type="NCBI Taxonomy" id="1364940"/>
    <lineage>
        <taxon>Archaea</taxon>
        <taxon>Methanobacteriati</taxon>
        <taxon>Methanobacteriota</taxon>
        <taxon>Stenosarchaea group</taxon>
        <taxon>Halobacteria</taxon>
        <taxon>Halobacteriales</taxon>
        <taxon>Haloferacaceae</taxon>
        <taxon>Halobium</taxon>
    </lineage>
</organism>
<dbReference type="AlphaFoldDB" id="A0ABD5P904"/>
<evidence type="ECO:0000313" key="2">
    <source>
        <dbReference type="EMBL" id="MFC4357205.1"/>
    </source>
</evidence>
<evidence type="ECO:0000256" key="1">
    <source>
        <dbReference type="SAM" id="Phobius"/>
    </source>
</evidence>
<protein>
    <submittedName>
        <fullName evidence="2">Uncharacterized protein</fullName>
    </submittedName>
</protein>